<protein>
    <submittedName>
        <fullName evidence="2">Uncharacterized protein</fullName>
    </submittedName>
</protein>
<dbReference type="InterPro" id="IPR013783">
    <property type="entry name" value="Ig-like_fold"/>
</dbReference>
<reference evidence="2" key="1">
    <citation type="submission" date="2018-06" db="EMBL/GenBank/DDBJ databases">
        <authorList>
            <person name="Zhirakovskaya E."/>
        </authorList>
    </citation>
    <scope>NUCLEOTIDE SEQUENCE</scope>
</reference>
<gene>
    <name evidence="2" type="ORF">MNBD_IGNAVI01-2497</name>
</gene>
<feature type="region of interest" description="Disordered" evidence="1">
    <location>
        <begin position="460"/>
        <end position="510"/>
    </location>
</feature>
<dbReference type="AlphaFoldDB" id="A0A3B1CNW5"/>
<name>A0A3B1CNW5_9ZZZZ</name>
<evidence type="ECO:0000256" key="1">
    <source>
        <dbReference type="SAM" id="MobiDB-lite"/>
    </source>
</evidence>
<feature type="compositionally biased region" description="Acidic residues" evidence="1">
    <location>
        <begin position="460"/>
        <end position="483"/>
    </location>
</feature>
<accession>A0A3B1CNW5</accession>
<organism evidence="2">
    <name type="scientific">hydrothermal vent metagenome</name>
    <dbReference type="NCBI Taxonomy" id="652676"/>
    <lineage>
        <taxon>unclassified sequences</taxon>
        <taxon>metagenomes</taxon>
        <taxon>ecological metagenomes</taxon>
    </lineage>
</organism>
<dbReference type="EMBL" id="UOGD01000305">
    <property type="protein sequence ID" value="VAX25648.1"/>
    <property type="molecule type" value="Genomic_DNA"/>
</dbReference>
<proteinExistence type="predicted"/>
<evidence type="ECO:0000313" key="2">
    <source>
        <dbReference type="EMBL" id="VAX25648.1"/>
    </source>
</evidence>
<sequence>MLKKIFLIIISIGVFNSVYSQGKGDPTLLRIGYHTGNRAGISFYNDGQIAGFRVDTDIRGEWPLGSGFNYIGDLTPLIGIEFTNKNGKTLQSVTISRGPRNRQGEERHPTKGYFWGFNPIPGFLNPNGESVAMSHLPDSWPIGGWADPGGFPDVTDYVDANGKTEWWGYFGRGIMQADQESYFVADDQSDDEFNGINEVTDEAELFAPDSTDLLRHGMGLQFRQRGFQWASFLAEDAIFWLVDIMNEGTTNYKRADFGTVVGTLAGGDGDSGDDLGFFDTKKSITYSWDSDGIGNKGQKVGYVGYAYLESPGNPFDGIDNDGDSKDPTSPSFDVPDFLEKTFKAGDQVILIDEKTYARTKYTLGTLPDTVYSLGEMFVIDNGSVFREGYIKGIENGVLIPDSSAYDGIDNDLDGLIDENESLHIQTRLVNNQEPLKYINYFTGAGLNDLLIDERRDNDIDEDEDWDVTSDDLGQDGLGPDDDNYPGPDAGEGDGIPTQGEPNFGRTDPDESDQIGLTAFNFFNISASPDMTNDSLLWSRMTPGRFDKISRQPQDGDFIYASGYFPLISNNIERFSTSILFGEDLKDIQNNQKIVQQIYNAGYKFPQPPKKPKIHITQNDGKVVIYWDSGPTERSKDFITKKRDFQGYKIYRATDAGFRDARSITNAFGVLSFDKPIAQYDIVDSIKGFFYPSEGMLTQVGGTTYYLGDNTGIINKFVDSNVVAGVTYYYAVCAYDAGEEALEIFPSENSKFIFREASGNIQTDDNTGYITPGRRPTGYDPANLEDFVVNEKYRGTGDIEIEIIDETEVRNNFSYELTFNDTALQGYTTDYTVVDLQTPDTVFIPTINDVQIVDPGDSIQLPSNTDAVIVNGSPVGVTGNYYTAGYDTLINRDTTFTGNTKIIHGYRMQIYNDWQIKEDTSKSGFEGIISDPSPRYSFFPFFFKEKYPEYNGIDMPYDYVIEFYDNVVGSSVADTLFPPISSNIFPARDITFKVKNITTDQYIDVVYFTSGTLTSVHSIYFKENVDGQYVRTWRVNITYLEPNKDLEPQGTLSLSTTKPFSSVDKVVFTMKGASVDQTKAAADLDKIKVVPNPYVVTHIGEAALLSSQTSGRGEREIRFTRVPPGTKISIFTVRGDLVKTLYQNDLFVGDVYWNLRTDENLDAAYGVYIFAVETSTGAKKIGKFALLK</sequence>
<dbReference type="Gene3D" id="2.60.40.10">
    <property type="entry name" value="Immunoglobulins"/>
    <property type="match status" value="1"/>
</dbReference>